<dbReference type="GO" id="GO:0006813">
    <property type="term" value="P:potassium ion transport"/>
    <property type="evidence" value="ECO:0007669"/>
    <property type="project" value="InterPro"/>
</dbReference>
<dbReference type="AlphaFoldDB" id="A0A382L9Q3"/>
<gene>
    <name evidence="2" type="ORF">METZ01_LOCUS286254</name>
</gene>
<protein>
    <recommendedName>
        <fullName evidence="1">RCK N-terminal domain-containing protein</fullName>
    </recommendedName>
</protein>
<evidence type="ECO:0000313" key="2">
    <source>
        <dbReference type="EMBL" id="SVC33400.1"/>
    </source>
</evidence>
<organism evidence="2">
    <name type="scientific">marine metagenome</name>
    <dbReference type="NCBI Taxonomy" id="408172"/>
    <lineage>
        <taxon>unclassified sequences</taxon>
        <taxon>metagenomes</taxon>
        <taxon>ecological metagenomes</taxon>
    </lineage>
</organism>
<dbReference type="InterPro" id="IPR003148">
    <property type="entry name" value="RCK_N"/>
</dbReference>
<proteinExistence type="predicted"/>
<name>A0A382L9Q3_9ZZZZ</name>
<dbReference type="Gene3D" id="3.40.50.720">
    <property type="entry name" value="NAD(P)-binding Rossmann-like Domain"/>
    <property type="match status" value="1"/>
</dbReference>
<reference evidence="2" key="1">
    <citation type="submission" date="2018-05" db="EMBL/GenBank/DDBJ databases">
        <authorList>
            <person name="Lanie J.A."/>
            <person name="Ng W.-L."/>
            <person name="Kazmierczak K.M."/>
            <person name="Andrzejewski T.M."/>
            <person name="Davidsen T.M."/>
            <person name="Wayne K.J."/>
            <person name="Tettelin H."/>
            <person name="Glass J.I."/>
            <person name="Rusch D."/>
            <person name="Podicherti R."/>
            <person name="Tsui H.-C.T."/>
            <person name="Winkler M.E."/>
        </authorList>
    </citation>
    <scope>NUCLEOTIDE SEQUENCE</scope>
</reference>
<evidence type="ECO:0000259" key="1">
    <source>
        <dbReference type="Pfam" id="PF02254"/>
    </source>
</evidence>
<dbReference type="EMBL" id="UINC01085647">
    <property type="protein sequence ID" value="SVC33400.1"/>
    <property type="molecule type" value="Genomic_DNA"/>
</dbReference>
<dbReference type="InterPro" id="IPR036291">
    <property type="entry name" value="NAD(P)-bd_dom_sf"/>
</dbReference>
<sequence>MRYLIMGSAEIARHLTDAINLRGSMVIVLNDCKDLEDHSFHNADVIHNVYTGCLMEDLQWAKIASVDGFLACSDDDNRNTMAAQIATQIFHVPLVLCHVGNGLKATAYKEMGLEVVSSTVMVADNIFLRLENS</sequence>
<accession>A0A382L9Q3</accession>
<feature type="domain" description="RCK N-terminal" evidence="1">
    <location>
        <begin position="3"/>
        <end position="118"/>
    </location>
</feature>
<dbReference type="SUPFAM" id="SSF51735">
    <property type="entry name" value="NAD(P)-binding Rossmann-fold domains"/>
    <property type="match status" value="1"/>
</dbReference>
<dbReference type="Pfam" id="PF02254">
    <property type="entry name" value="TrkA_N"/>
    <property type="match status" value="1"/>
</dbReference>